<comment type="caution">
    <text evidence="8">The sequence shown here is derived from an EMBL/GenBank/DDBJ whole genome shotgun (WGS) entry which is preliminary data.</text>
</comment>
<evidence type="ECO:0000256" key="3">
    <source>
        <dbReference type="ARBA" id="ARBA00022597"/>
    </source>
</evidence>
<keyword evidence="6" id="KW-0418">Kinase</keyword>
<dbReference type="InterPro" id="IPR011055">
    <property type="entry name" value="Dup_hybrid_motif"/>
</dbReference>
<dbReference type="SUPFAM" id="SSF51261">
    <property type="entry name" value="Duplicated hybrid motif"/>
    <property type="match status" value="1"/>
</dbReference>
<dbReference type="RefSeq" id="WP_227620573.1">
    <property type="nucleotide sequence ID" value="NZ_JAJEQL010000007.1"/>
</dbReference>
<keyword evidence="5" id="KW-0598">Phosphotransferase system</keyword>
<dbReference type="Gene3D" id="2.70.70.10">
    <property type="entry name" value="Glucose Permease (Domain IIA)"/>
    <property type="match status" value="1"/>
</dbReference>
<keyword evidence="3 8" id="KW-0762">Sugar transport</keyword>
<keyword evidence="2" id="KW-0813">Transport</keyword>
<evidence type="ECO:0000313" key="9">
    <source>
        <dbReference type="Proteomes" id="UP001430637"/>
    </source>
</evidence>
<dbReference type="PANTHER" id="PTHR45008:SF1">
    <property type="entry name" value="PTS SYSTEM GLUCOSE-SPECIFIC EIIA COMPONENT"/>
    <property type="match status" value="1"/>
</dbReference>
<evidence type="ECO:0000256" key="6">
    <source>
        <dbReference type="ARBA" id="ARBA00022777"/>
    </source>
</evidence>
<dbReference type="Proteomes" id="UP001430637">
    <property type="component" value="Unassembled WGS sequence"/>
</dbReference>
<accession>A0ABS8F881</accession>
<keyword evidence="4" id="KW-0808">Transferase</keyword>
<name>A0ABS8F881_9FIRM</name>
<dbReference type="EMBL" id="JAJEQL010000007">
    <property type="protein sequence ID" value="MCC2198988.1"/>
    <property type="molecule type" value="Genomic_DNA"/>
</dbReference>
<dbReference type="InterPro" id="IPR050890">
    <property type="entry name" value="PTS_EIIA_component"/>
</dbReference>
<dbReference type="NCBIfam" id="TIGR00830">
    <property type="entry name" value="PTBA"/>
    <property type="match status" value="1"/>
</dbReference>
<dbReference type="Pfam" id="PF00358">
    <property type="entry name" value="PTS_EIIA_1"/>
    <property type="match status" value="1"/>
</dbReference>
<protein>
    <submittedName>
        <fullName evidence="8">PTS glucose transporter subunit IIA</fullName>
    </submittedName>
</protein>
<evidence type="ECO:0000256" key="2">
    <source>
        <dbReference type="ARBA" id="ARBA00022448"/>
    </source>
</evidence>
<sequence>MGFFDRLFGSRAEAAEETRFSGEKMVVKAPIDGIVLPLEQLPDETFAAAILGPGCGIEPTGDTVFAPFDGRVVSVASTLHAIGLESDEGIELLIHIGMDTITLRGSGFTLLVQEGQTVRAGTPLLRVDLDVIRAAGLSTESAVIVTNADDLPALHLTAGGIVSTGTPLFKFE</sequence>
<feature type="domain" description="PTS EIIA type-1" evidence="7">
    <location>
        <begin position="43"/>
        <end position="147"/>
    </location>
</feature>
<evidence type="ECO:0000256" key="4">
    <source>
        <dbReference type="ARBA" id="ARBA00022679"/>
    </source>
</evidence>
<dbReference type="PROSITE" id="PS00371">
    <property type="entry name" value="PTS_EIIA_TYPE_1_HIS"/>
    <property type="match status" value="1"/>
</dbReference>
<reference evidence="8" key="1">
    <citation type="submission" date="2021-10" db="EMBL/GenBank/DDBJ databases">
        <title>Anaerobic single-cell dispensing facilitates the cultivation of human gut bacteria.</title>
        <authorList>
            <person name="Afrizal A."/>
        </authorList>
    </citation>
    <scope>NUCLEOTIDE SEQUENCE</scope>
    <source>
        <strain evidence="8">CLA-AA-H233</strain>
    </source>
</reference>
<dbReference type="PROSITE" id="PS51093">
    <property type="entry name" value="PTS_EIIA_TYPE_1"/>
    <property type="match status" value="1"/>
</dbReference>
<comment type="subcellular location">
    <subcellularLocation>
        <location evidence="1">Cytoplasm</location>
    </subcellularLocation>
</comment>
<dbReference type="PANTHER" id="PTHR45008">
    <property type="entry name" value="PTS SYSTEM GLUCOSE-SPECIFIC EIIA COMPONENT"/>
    <property type="match status" value="1"/>
</dbReference>
<evidence type="ECO:0000256" key="1">
    <source>
        <dbReference type="ARBA" id="ARBA00004496"/>
    </source>
</evidence>
<evidence type="ECO:0000256" key="5">
    <source>
        <dbReference type="ARBA" id="ARBA00022683"/>
    </source>
</evidence>
<evidence type="ECO:0000259" key="7">
    <source>
        <dbReference type="PROSITE" id="PS51093"/>
    </source>
</evidence>
<evidence type="ECO:0000313" key="8">
    <source>
        <dbReference type="EMBL" id="MCC2198988.1"/>
    </source>
</evidence>
<organism evidence="8 9">
    <name type="scientific">Faecalibacterium butyricigenerans</name>
    <dbReference type="NCBI Taxonomy" id="1851427"/>
    <lineage>
        <taxon>Bacteria</taxon>
        <taxon>Bacillati</taxon>
        <taxon>Bacillota</taxon>
        <taxon>Clostridia</taxon>
        <taxon>Eubacteriales</taxon>
        <taxon>Oscillospiraceae</taxon>
        <taxon>Faecalibacterium</taxon>
    </lineage>
</organism>
<proteinExistence type="predicted"/>
<dbReference type="InterPro" id="IPR001127">
    <property type="entry name" value="PTS_EIIA_1_perm"/>
</dbReference>
<keyword evidence="9" id="KW-1185">Reference proteome</keyword>
<gene>
    <name evidence="8" type="ORF">LKD23_04340</name>
</gene>